<dbReference type="Pfam" id="PF08811">
    <property type="entry name" value="DUF1800"/>
    <property type="match status" value="1"/>
</dbReference>
<dbReference type="RefSeq" id="WP_281913835.1">
    <property type="nucleotide sequence ID" value="NZ_AP026966.1"/>
</dbReference>
<evidence type="ECO:0000313" key="2">
    <source>
        <dbReference type="Proteomes" id="UP001163336"/>
    </source>
</evidence>
<reference evidence="1" key="1">
    <citation type="submission" date="2022-11" db="EMBL/GenBank/DDBJ databases">
        <title>Isolation and characterization of PLA-degrading bacterium Massilia sp. from Antarctic soil.</title>
        <authorList>
            <person name="Sato K."/>
            <person name="Gomez-Fuentes C."/>
            <person name="Ahmad S.A."/>
            <person name="Zulkharnain A."/>
        </authorList>
    </citation>
    <scope>NUCLEOTIDE SEQUENCE</scope>
    <source>
        <strain evidence="1">N-3</strain>
    </source>
</reference>
<keyword evidence="2" id="KW-1185">Reference proteome</keyword>
<evidence type="ECO:0000313" key="1">
    <source>
        <dbReference type="EMBL" id="BDT58451.1"/>
    </source>
</evidence>
<evidence type="ECO:0008006" key="3">
    <source>
        <dbReference type="Google" id="ProtNLM"/>
    </source>
</evidence>
<proteinExistence type="predicted"/>
<organism evidence="1 2">
    <name type="scientific">Massilia varians</name>
    <dbReference type="NCBI Taxonomy" id="457921"/>
    <lineage>
        <taxon>Bacteria</taxon>
        <taxon>Pseudomonadati</taxon>
        <taxon>Pseudomonadota</taxon>
        <taxon>Betaproteobacteria</taxon>
        <taxon>Burkholderiales</taxon>
        <taxon>Oxalobacteraceae</taxon>
        <taxon>Telluria group</taxon>
        <taxon>Massilia</taxon>
    </lineage>
</organism>
<name>A0ABN6TE34_9BURK</name>
<dbReference type="EMBL" id="AP026966">
    <property type="protein sequence ID" value="BDT58451.1"/>
    <property type="molecule type" value="Genomic_DNA"/>
</dbReference>
<protein>
    <recommendedName>
        <fullName evidence="3">DUF1800 domain-containing protein</fullName>
    </recommendedName>
</protein>
<gene>
    <name evidence="1" type="ORF">MasN3_19450</name>
</gene>
<sequence>MTPASIALNRLGLGARPDEGAPADPRRWLLSQLDAYDPLPAPWRRLPHSAQVAADWVAQERAQRQAPADQRAGLREAWRRKEGEAYRAAIGARVASALQTPTPFVERLVHFWSNHFAVSVDKGPVTGLAGSFERDAIRPHVLGRFDALLVSAVRHPAMLVYLDQARSTGPDSPAGQRARLRQRNNAGLNENLAREILELHTLGVRGGYTQRDVGEFARALTGWTLPDDRGQAMPAQAFSPFRFAPALHEPGSRQVAGRSYPPGGEEQAHAVLRDLAAAPATAEHIALKLARHFVADEPPASLVLRLAAAFRTSGGDLPSMYRELVLAPETWAPGPGKFKSPWDWGISSLRALERREMPDQQAAGLMNQLGQPVWRPGSPAGYGDTAASWAAPDALLRRVEAAQRFGAQAGARVDARALALRVLPGIAEGTRQAIARADSPATALALLLASPDFLRR</sequence>
<accession>A0ABN6TE34</accession>
<dbReference type="Proteomes" id="UP001163336">
    <property type="component" value="Chromosome"/>
</dbReference>
<dbReference type="InterPro" id="IPR014917">
    <property type="entry name" value="DUF1800"/>
</dbReference>